<dbReference type="STRING" id="1826909.A5893_05945"/>
<dbReference type="PANTHER" id="PTHR42776:SF27">
    <property type="entry name" value="DIPEPTIDYL PEPTIDASE FAMILY MEMBER 6"/>
    <property type="match status" value="1"/>
</dbReference>
<reference evidence="3 4" key="2">
    <citation type="submission" date="2016-06" db="EMBL/GenBank/DDBJ databases">
        <title>Pedobacter psychrophilus sp. nov., isolated from Antarctic fragmentary rock.</title>
        <authorList>
            <person name="Svec P."/>
        </authorList>
    </citation>
    <scope>NUCLEOTIDE SEQUENCE [LARGE SCALE GENOMIC DNA]</scope>
    <source>
        <strain evidence="3 4">CCM 8644</strain>
    </source>
</reference>
<dbReference type="Gene3D" id="3.40.50.1820">
    <property type="entry name" value="alpha/beta hydrolase"/>
    <property type="match status" value="1"/>
</dbReference>
<comment type="caution">
    <text evidence="3">The sequence shown here is derived from an EMBL/GenBank/DDBJ whole genome shotgun (WGS) entry which is preliminary data.</text>
</comment>
<feature type="domain" description="Peptidase S9 prolyl oligopeptidase catalytic" evidence="2">
    <location>
        <begin position="416"/>
        <end position="628"/>
    </location>
</feature>
<keyword evidence="4" id="KW-1185">Reference proteome</keyword>
<evidence type="ECO:0000256" key="1">
    <source>
        <dbReference type="ARBA" id="ARBA00022801"/>
    </source>
</evidence>
<dbReference type="SUPFAM" id="SSF53474">
    <property type="entry name" value="alpha/beta-Hydrolases"/>
    <property type="match status" value="1"/>
</dbReference>
<gene>
    <name evidence="3" type="ORF">A5893_05945</name>
</gene>
<dbReference type="InterPro" id="IPR001375">
    <property type="entry name" value="Peptidase_S9_cat"/>
</dbReference>
<accession>A0A179DHR2</accession>
<organism evidence="3 4">
    <name type="scientific">Pedobacter psychrophilus</name>
    <dbReference type="NCBI Taxonomy" id="1826909"/>
    <lineage>
        <taxon>Bacteria</taxon>
        <taxon>Pseudomonadati</taxon>
        <taxon>Bacteroidota</taxon>
        <taxon>Sphingobacteriia</taxon>
        <taxon>Sphingobacteriales</taxon>
        <taxon>Sphingobacteriaceae</taxon>
        <taxon>Pedobacter</taxon>
    </lineage>
</organism>
<protein>
    <recommendedName>
        <fullName evidence="2">Peptidase S9 prolyl oligopeptidase catalytic domain-containing protein</fullName>
    </recommendedName>
</protein>
<dbReference type="AlphaFoldDB" id="A0A179DHR2"/>
<sequence>MLDCCKRYILVVCFIVSVAGCVKTTKVKQVSIDTFFKDPQQSFYHISSDGKYLSYLKPTNGQLNIFVQSLSDNKVTQITKLNNKSIKYYFWAGNDKLFYMQEKDSLDNYQSFIVDKDGINNLLVKTPPKTKVEVIDQVIKNNNSILIAVNDRVAEYFDVYKLNINTGERKLFIENPGNIIRWISDDNGNINLAVGSDGVNETIYFRSDNNQKFKPVITNNFKSSLSPFGFTNQPNHVYALSNLNRDKLALVDFDCKTGKESKVIYENPDADIMDVVYSKTLKKLAYVTYEINKRQNHFLDDGYKEMYGQIRTLIPNQEIKILDNDQYENKFIVRTFTDKNPGAYYLYQSNTNKLQRLADINPQINEDDMCEMKPISFKSRDGLTIHGYLTIPKGKKEKDLPCIVFPHSGPSQRNSWGYNNEVQYLANRGFAVLQINYRGSIGYGKSFKNAGYKEWGKKIQDDIADGVNWLISEEVANPDKIGVYGYGFGGFSALNQIIYNQKLYKCAASYSGYINIFTYLKGFPAYYKPYQQMMNEIVGNPESDIDYLKYSSPIFQTDKIKLPLLIAQGGRDSRVNVNETNQFVKELRKRQIDVTYILHESENHQFRDMENRVAFYKQLGDFFEKQLGFEK</sequence>
<dbReference type="RefSeq" id="WP_068821725.1">
    <property type="nucleotide sequence ID" value="NZ_LWHJ01000022.1"/>
</dbReference>
<dbReference type="GO" id="GO:0004252">
    <property type="term" value="F:serine-type endopeptidase activity"/>
    <property type="evidence" value="ECO:0007669"/>
    <property type="project" value="TreeGrafter"/>
</dbReference>
<dbReference type="OrthoDB" id="108903at2"/>
<evidence type="ECO:0000313" key="3">
    <source>
        <dbReference type="EMBL" id="OAQ40488.1"/>
    </source>
</evidence>
<dbReference type="Pfam" id="PF00326">
    <property type="entry name" value="Peptidase_S9"/>
    <property type="match status" value="1"/>
</dbReference>
<dbReference type="InterPro" id="IPR029058">
    <property type="entry name" value="AB_hydrolase_fold"/>
</dbReference>
<proteinExistence type="predicted"/>
<dbReference type="InterPro" id="IPR011042">
    <property type="entry name" value="6-blade_b-propeller_TolB-like"/>
</dbReference>
<dbReference type="PANTHER" id="PTHR42776">
    <property type="entry name" value="SERINE PEPTIDASE S9 FAMILY MEMBER"/>
    <property type="match status" value="1"/>
</dbReference>
<dbReference type="EMBL" id="LWHJ01000022">
    <property type="protein sequence ID" value="OAQ40488.1"/>
    <property type="molecule type" value="Genomic_DNA"/>
</dbReference>
<keyword evidence="1" id="KW-0378">Hydrolase</keyword>
<dbReference type="Gene3D" id="2.120.10.30">
    <property type="entry name" value="TolB, C-terminal domain"/>
    <property type="match status" value="1"/>
</dbReference>
<evidence type="ECO:0000313" key="4">
    <source>
        <dbReference type="Proteomes" id="UP000078459"/>
    </source>
</evidence>
<name>A0A179DHR2_9SPHI</name>
<evidence type="ECO:0000259" key="2">
    <source>
        <dbReference type="Pfam" id="PF00326"/>
    </source>
</evidence>
<dbReference type="GO" id="GO:0006508">
    <property type="term" value="P:proteolysis"/>
    <property type="evidence" value="ECO:0007669"/>
    <property type="project" value="InterPro"/>
</dbReference>
<dbReference type="Proteomes" id="UP000078459">
    <property type="component" value="Unassembled WGS sequence"/>
</dbReference>
<dbReference type="SUPFAM" id="SSF82171">
    <property type="entry name" value="DPP6 N-terminal domain-like"/>
    <property type="match status" value="1"/>
</dbReference>
<dbReference type="PROSITE" id="PS51257">
    <property type="entry name" value="PROKAR_LIPOPROTEIN"/>
    <property type="match status" value="1"/>
</dbReference>
<reference evidence="3 4" key="1">
    <citation type="submission" date="2016-04" db="EMBL/GenBank/DDBJ databases">
        <authorList>
            <person name="Evans L.H."/>
            <person name="Alamgir A."/>
            <person name="Owens N."/>
            <person name="Weber N.D."/>
            <person name="Virtaneva K."/>
            <person name="Barbian K."/>
            <person name="Babar A."/>
            <person name="Rosenke K."/>
        </authorList>
    </citation>
    <scope>NUCLEOTIDE SEQUENCE [LARGE SCALE GENOMIC DNA]</scope>
    <source>
        <strain evidence="3 4">CCM 8644</strain>
    </source>
</reference>